<keyword evidence="2" id="KW-1185">Reference proteome</keyword>
<evidence type="ECO:0000313" key="1">
    <source>
        <dbReference type="EMBL" id="KAL3384818.1"/>
    </source>
</evidence>
<evidence type="ECO:0000313" key="2">
    <source>
        <dbReference type="Proteomes" id="UP001627154"/>
    </source>
</evidence>
<dbReference type="Proteomes" id="UP001627154">
    <property type="component" value="Unassembled WGS sequence"/>
</dbReference>
<organism evidence="1 2">
    <name type="scientific">Trichogramma kaykai</name>
    <dbReference type="NCBI Taxonomy" id="54128"/>
    <lineage>
        <taxon>Eukaryota</taxon>
        <taxon>Metazoa</taxon>
        <taxon>Ecdysozoa</taxon>
        <taxon>Arthropoda</taxon>
        <taxon>Hexapoda</taxon>
        <taxon>Insecta</taxon>
        <taxon>Pterygota</taxon>
        <taxon>Neoptera</taxon>
        <taxon>Endopterygota</taxon>
        <taxon>Hymenoptera</taxon>
        <taxon>Apocrita</taxon>
        <taxon>Proctotrupomorpha</taxon>
        <taxon>Chalcidoidea</taxon>
        <taxon>Trichogrammatidae</taxon>
        <taxon>Trichogramma</taxon>
    </lineage>
</organism>
<sequence length="83" mass="9023">MPAIPTRIGSTTEIIAVATRRLLLSAPLLPAKGSPLLTPTDFATGSYEEKWKRIEGLVSGLADFVRSKGNLHKEVTRYTLSLV</sequence>
<dbReference type="AlphaFoldDB" id="A0ABD2VW71"/>
<proteinExistence type="predicted"/>
<gene>
    <name evidence="1" type="ORF">TKK_019465</name>
</gene>
<protein>
    <submittedName>
        <fullName evidence="1">Uncharacterized protein</fullName>
    </submittedName>
</protein>
<dbReference type="EMBL" id="JBJJXI010000167">
    <property type="protein sequence ID" value="KAL3384818.1"/>
    <property type="molecule type" value="Genomic_DNA"/>
</dbReference>
<name>A0ABD2VW71_9HYME</name>
<accession>A0ABD2VW71</accession>
<comment type="caution">
    <text evidence="1">The sequence shown here is derived from an EMBL/GenBank/DDBJ whole genome shotgun (WGS) entry which is preliminary data.</text>
</comment>
<reference evidence="1 2" key="1">
    <citation type="journal article" date="2024" name="bioRxiv">
        <title>A reference genome for Trichogramma kaykai: A tiny desert-dwelling parasitoid wasp with competing sex-ratio distorters.</title>
        <authorList>
            <person name="Culotta J."/>
            <person name="Lindsey A.R."/>
        </authorList>
    </citation>
    <scope>NUCLEOTIDE SEQUENCE [LARGE SCALE GENOMIC DNA]</scope>
    <source>
        <strain evidence="1 2">KSX58</strain>
    </source>
</reference>